<keyword evidence="14" id="KW-1185">Reference proteome</keyword>
<evidence type="ECO:0000256" key="6">
    <source>
        <dbReference type="ARBA" id="ARBA00022729"/>
    </source>
</evidence>
<dbReference type="GO" id="GO:0005886">
    <property type="term" value="C:plasma membrane"/>
    <property type="evidence" value="ECO:0007669"/>
    <property type="project" value="UniProtKB-SubCell"/>
</dbReference>
<proteinExistence type="inferred from homology"/>
<dbReference type="EMBL" id="JACXVP010000001">
    <property type="protein sequence ID" value="KAG5628830.1"/>
    <property type="molecule type" value="Genomic_DNA"/>
</dbReference>
<dbReference type="PANTHER" id="PTHR48061">
    <property type="entry name" value="LEUCINE-RICH REPEAT RECEPTOR PROTEIN KINASE EMS1-LIKE-RELATED"/>
    <property type="match status" value="1"/>
</dbReference>
<evidence type="ECO:0000256" key="9">
    <source>
        <dbReference type="ARBA" id="ARBA00023136"/>
    </source>
</evidence>
<keyword evidence="11" id="KW-0325">Glycoprotein</keyword>
<keyword evidence="8" id="KW-1133">Transmembrane helix</keyword>
<dbReference type="FunFam" id="3.80.10.10:FF:000095">
    <property type="entry name" value="LRR receptor-like serine/threonine-protein kinase GSO1"/>
    <property type="match status" value="1"/>
</dbReference>
<evidence type="ECO:0000313" key="14">
    <source>
        <dbReference type="Proteomes" id="UP000824120"/>
    </source>
</evidence>
<name>A0A9J6AWC2_SOLCO</name>
<dbReference type="Pfam" id="PF00560">
    <property type="entry name" value="LRR_1"/>
    <property type="match status" value="3"/>
</dbReference>
<accession>A0A9J6AWC2</accession>
<comment type="similarity">
    <text evidence="2">Belongs to the RLP family.</text>
</comment>
<dbReference type="PANTHER" id="PTHR48061:SF10">
    <property type="entry name" value="LEUCINE-RICH REPEAT-CONTAINING N-TERMINAL PLANT-TYPE DOMAIN-CONTAINING PROTEIN"/>
    <property type="match status" value="1"/>
</dbReference>
<dbReference type="InterPro" id="IPR001611">
    <property type="entry name" value="Leu-rich_rpt"/>
</dbReference>
<comment type="subcellular location">
    <subcellularLocation>
        <location evidence="1">Cell membrane</location>
        <topology evidence="1">Single-pass type I membrane protein</topology>
    </subcellularLocation>
</comment>
<keyword evidence="7" id="KW-0677">Repeat</keyword>
<evidence type="ECO:0008006" key="15">
    <source>
        <dbReference type="Google" id="ProtNLM"/>
    </source>
</evidence>
<evidence type="ECO:0000256" key="4">
    <source>
        <dbReference type="ARBA" id="ARBA00022614"/>
    </source>
</evidence>
<dbReference type="InterPro" id="IPR046956">
    <property type="entry name" value="RLP23-like"/>
</dbReference>
<organism evidence="13 14">
    <name type="scientific">Solanum commersonii</name>
    <name type="common">Commerson's wild potato</name>
    <name type="synonym">Commerson's nightshade</name>
    <dbReference type="NCBI Taxonomy" id="4109"/>
    <lineage>
        <taxon>Eukaryota</taxon>
        <taxon>Viridiplantae</taxon>
        <taxon>Streptophyta</taxon>
        <taxon>Embryophyta</taxon>
        <taxon>Tracheophyta</taxon>
        <taxon>Spermatophyta</taxon>
        <taxon>Magnoliopsida</taxon>
        <taxon>eudicotyledons</taxon>
        <taxon>Gunneridae</taxon>
        <taxon>Pentapetalae</taxon>
        <taxon>asterids</taxon>
        <taxon>lamiids</taxon>
        <taxon>Solanales</taxon>
        <taxon>Solanaceae</taxon>
        <taxon>Solanoideae</taxon>
        <taxon>Solaneae</taxon>
        <taxon>Solanum</taxon>
    </lineage>
</organism>
<sequence>MGYVNLVFFMIYPFLFELVFSSSSPHLCPKDQALSLLQFKHLFTIDPNVSDYCIGIRGQWIQSYPKTLSWNKSTDCRSWDGVHCDEMTGQVIELNLTCSKLQGKFHFNSSLFQLSNLKRLDLSYNDFSGSLISPKFGDFSSLTHLDLLLTSFTSLIPAEISHLSKLRVLRIRSDYGVRFEPNNFKLFLKNLTQLRELDLNVVNISSTFPLNFSSYLTTLWLPYTQLRGKLPKIIFHLSNLESLDLTNNPQLTVRFPTTKWNTSASLVELYLSGVNFTGKIPESFSHLTSLLDLVMSSSNLSGPILNPLWNLTNIEVLDLHNNHLEGPISPFLRFGKLREFSLKNNNFDLQLEYLHFNRSWTQLETLDFSSNYLTGPIPSGVSGLQNLQSLSLSSNHLNGTIPSWIFSLPSLFDLDLSDNHFSGKIQEFKSQTLFSISVKQNQLEGPIPNDEGLPQATTPFGLDQEEEGDSSMISWQAVLMGYGCGLVIGLASLMELYLYSVNATGRIPESFGHLTSLHTLELLSCNLSGFIPKPLWNLTNIDELNLAYNHLEGPISHFFRFGKLRELLIGKNNFDGQLEFLSFNRIWTQLEFLDFSTNSVTGPIPSNVSGMQNLQLLSLSSNHLNGTIPSWIFFLPSLDLLDLSDNHFSGNIQEFKSQTFFSVSLKQNQLQGPIPKSLLNQHHLYYL</sequence>
<feature type="chain" id="PRO_5039939320" description="Leucine-rich repeat-containing N-terminal plant-type domain-containing protein" evidence="12">
    <location>
        <begin position="22"/>
        <end position="687"/>
    </location>
</feature>
<gene>
    <name evidence="13" type="ORF">H5410_000547</name>
</gene>
<dbReference type="SUPFAM" id="SSF52047">
    <property type="entry name" value="RNI-like"/>
    <property type="match status" value="1"/>
</dbReference>
<reference evidence="13 14" key="1">
    <citation type="submission" date="2020-09" db="EMBL/GenBank/DDBJ databases">
        <title>De no assembly of potato wild relative species, Solanum commersonii.</title>
        <authorList>
            <person name="Cho K."/>
        </authorList>
    </citation>
    <scope>NUCLEOTIDE SEQUENCE [LARGE SCALE GENOMIC DNA]</scope>
    <source>
        <strain evidence="13">LZ3.2</strain>
        <tissue evidence="13">Leaf</tissue>
    </source>
</reference>
<dbReference type="Pfam" id="PF13855">
    <property type="entry name" value="LRR_8"/>
    <property type="match status" value="2"/>
</dbReference>
<feature type="signal peptide" evidence="12">
    <location>
        <begin position="1"/>
        <end position="21"/>
    </location>
</feature>
<dbReference type="FunFam" id="3.80.10.10:FF:000470">
    <property type="entry name" value="LRR receptor-like serine/threonine-protein kinase RPK2"/>
    <property type="match status" value="1"/>
</dbReference>
<dbReference type="InterPro" id="IPR032675">
    <property type="entry name" value="LRR_dom_sf"/>
</dbReference>
<evidence type="ECO:0000256" key="12">
    <source>
        <dbReference type="SAM" id="SignalP"/>
    </source>
</evidence>
<evidence type="ECO:0000256" key="3">
    <source>
        <dbReference type="ARBA" id="ARBA00022475"/>
    </source>
</evidence>
<keyword evidence="3" id="KW-1003">Cell membrane</keyword>
<dbReference type="AlphaFoldDB" id="A0A9J6AWC2"/>
<evidence type="ECO:0000256" key="10">
    <source>
        <dbReference type="ARBA" id="ARBA00023170"/>
    </source>
</evidence>
<evidence type="ECO:0000256" key="5">
    <source>
        <dbReference type="ARBA" id="ARBA00022692"/>
    </source>
</evidence>
<keyword evidence="4" id="KW-0433">Leucine-rich repeat</keyword>
<dbReference type="Proteomes" id="UP000824120">
    <property type="component" value="Chromosome 1"/>
</dbReference>
<evidence type="ECO:0000313" key="13">
    <source>
        <dbReference type="EMBL" id="KAG5628830.1"/>
    </source>
</evidence>
<evidence type="ECO:0000256" key="11">
    <source>
        <dbReference type="ARBA" id="ARBA00023180"/>
    </source>
</evidence>
<dbReference type="Gene3D" id="3.80.10.10">
    <property type="entry name" value="Ribonuclease Inhibitor"/>
    <property type="match status" value="3"/>
</dbReference>
<keyword evidence="5" id="KW-0812">Transmembrane</keyword>
<dbReference type="SMART" id="SM00369">
    <property type="entry name" value="LRR_TYP"/>
    <property type="match status" value="4"/>
</dbReference>
<evidence type="ECO:0000256" key="8">
    <source>
        <dbReference type="ARBA" id="ARBA00022989"/>
    </source>
</evidence>
<evidence type="ECO:0000256" key="7">
    <source>
        <dbReference type="ARBA" id="ARBA00022737"/>
    </source>
</evidence>
<dbReference type="InterPro" id="IPR003591">
    <property type="entry name" value="Leu-rich_rpt_typical-subtyp"/>
</dbReference>
<protein>
    <recommendedName>
        <fullName evidence="15">Leucine-rich repeat-containing N-terminal plant-type domain-containing protein</fullName>
    </recommendedName>
</protein>
<comment type="caution">
    <text evidence="13">The sequence shown here is derived from an EMBL/GenBank/DDBJ whole genome shotgun (WGS) entry which is preliminary data.</text>
</comment>
<keyword evidence="9" id="KW-0472">Membrane</keyword>
<evidence type="ECO:0000256" key="1">
    <source>
        <dbReference type="ARBA" id="ARBA00004251"/>
    </source>
</evidence>
<dbReference type="GO" id="GO:0006952">
    <property type="term" value="P:defense response"/>
    <property type="evidence" value="ECO:0007669"/>
    <property type="project" value="UniProtKB-ARBA"/>
</dbReference>
<feature type="non-terminal residue" evidence="13">
    <location>
        <position position="1"/>
    </location>
</feature>
<keyword evidence="6 12" id="KW-0732">Signal</keyword>
<dbReference type="SUPFAM" id="SSF52058">
    <property type="entry name" value="L domain-like"/>
    <property type="match status" value="1"/>
</dbReference>
<dbReference type="GO" id="GO:0051707">
    <property type="term" value="P:response to other organism"/>
    <property type="evidence" value="ECO:0007669"/>
    <property type="project" value="UniProtKB-ARBA"/>
</dbReference>
<keyword evidence="10" id="KW-0675">Receptor</keyword>
<dbReference type="OrthoDB" id="1687175at2759"/>
<dbReference type="GO" id="GO:0051606">
    <property type="term" value="P:detection of stimulus"/>
    <property type="evidence" value="ECO:0007669"/>
    <property type="project" value="UniProtKB-ARBA"/>
</dbReference>
<evidence type="ECO:0000256" key="2">
    <source>
        <dbReference type="ARBA" id="ARBA00009592"/>
    </source>
</evidence>